<organism evidence="1">
    <name type="scientific">Leptocylindrus danicus</name>
    <dbReference type="NCBI Taxonomy" id="163516"/>
    <lineage>
        <taxon>Eukaryota</taxon>
        <taxon>Sar</taxon>
        <taxon>Stramenopiles</taxon>
        <taxon>Ochrophyta</taxon>
        <taxon>Bacillariophyta</taxon>
        <taxon>Coscinodiscophyceae</taxon>
        <taxon>Chaetocerotophycidae</taxon>
        <taxon>Leptocylindrales</taxon>
        <taxon>Leptocylindraceae</taxon>
        <taxon>Leptocylindrus</taxon>
    </lineage>
</organism>
<reference evidence="1" key="1">
    <citation type="submission" date="2021-01" db="EMBL/GenBank/DDBJ databases">
        <authorList>
            <person name="Corre E."/>
            <person name="Pelletier E."/>
            <person name="Niang G."/>
            <person name="Scheremetjew M."/>
            <person name="Finn R."/>
            <person name="Kale V."/>
            <person name="Holt S."/>
            <person name="Cochrane G."/>
            <person name="Meng A."/>
            <person name="Brown T."/>
            <person name="Cohen L."/>
        </authorList>
    </citation>
    <scope>NUCLEOTIDE SEQUENCE</scope>
    <source>
        <strain evidence="1">B650</strain>
    </source>
</reference>
<dbReference type="AlphaFoldDB" id="A0A7S2KKY9"/>
<accession>A0A7S2KKY9</accession>
<gene>
    <name evidence="1" type="ORF">LDAN0321_LOCUS10009</name>
</gene>
<protein>
    <submittedName>
        <fullName evidence="1">Uncharacterized protein</fullName>
    </submittedName>
</protein>
<proteinExistence type="predicted"/>
<evidence type="ECO:0000313" key="1">
    <source>
        <dbReference type="EMBL" id="CAD9580004.1"/>
    </source>
</evidence>
<sequence>MKYIKNLLLAFVKQESMRGNDVFECEGFASIMSKVMSNTWKCSYSSNYHCAGTTIDTDDGSYVSYNLPIDHDDHNHDPLFIRVLPEHNDVGVRKVWEAGACLAEFLIQFPHFVRG</sequence>
<name>A0A7S2KKY9_9STRA</name>
<dbReference type="EMBL" id="HBGY01015442">
    <property type="protein sequence ID" value="CAD9580004.1"/>
    <property type="molecule type" value="Transcribed_RNA"/>
</dbReference>